<evidence type="ECO:0000313" key="4">
    <source>
        <dbReference type="EMBL" id="OEU19221.1"/>
    </source>
</evidence>
<dbReference type="Gene3D" id="1.20.1260.10">
    <property type="match status" value="1"/>
</dbReference>
<evidence type="ECO:0000256" key="2">
    <source>
        <dbReference type="SAM" id="SignalP"/>
    </source>
</evidence>
<keyword evidence="5" id="KW-1185">Reference proteome</keyword>
<dbReference type="PANTHER" id="PTHR36933">
    <property type="entry name" value="SLL0788 PROTEIN"/>
    <property type="match status" value="1"/>
</dbReference>
<dbReference type="EMBL" id="KV784355">
    <property type="protein sequence ID" value="OEU19221.1"/>
    <property type="molecule type" value="Genomic_DNA"/>
</dbReference>
<dbReference type="PANTHER" id="PTHR36933:SF1">
    <property type="entry name" value="SLL0788 PROTEIN"/>
    <property type="match status" value="1"/>
</dbReference>
<feature type="chain" id="PRO_5009193305" description="DUF305 domain-containing protein" evidence="2">
    <location>
        <begin position="18"/>
        <end position="449"/>
    </location>
</feature>
<keyword evidence="2" id="KW-0732">Signal</keyword>
<proteinExistence type="predicted"/>
<feature type="region of interest" description="Disordered" evidence="1">
    <location>
        <begin position="415"/>
        <end position="449"/>
    </location>
</feature>
<accession>A0A1E7FM36</accession>
<dbReference type="InterPro" id="IPR012347">
    <property type="entry name" value="Ferritin-like"/>
</dbReference>
<organism evidence="4 5">
    <name type="scientific">Fragilariopsis cylindrus CCMP1102</name>
    <dbReference type="NCBI Taxonomy" id="635003"/>
    <lineage>
        <taxon>Eukaryota</taxon>
        <taxon>Sar</taxon>
        <taxon>Stramenopiles</taxon>
        <taxon>Ochrophyta</taxon>
        <taxon>Bacillariophyta</taxon>
        <taxon>Bacillariophyceae</taxon>
        <taxon>Bacillariophycidae</taxon>
        <taxon>Bacillariales</taxon>
        <taxon>Bacillariaceae</taxon>
        <taxon>Fragilariopsis</taxon>
    </lineage>
</organism>
<reference evidence="4 5" key="1">
    <citation type="submission" date="2016-09" db="EMBL/GenBank/DDBJ databases">
        <title>Extensive genetic diversity and differential bi-allelic expression allows diatom success in the polar Southern Ocean.</title>
        <authorList>
            <consortium name="DOE Joint Genome Institute"/>
            <person name="Mock T."/>
            <person name="Otillar R.P."/>
            <person name="Strauss J."/>
            <person name="Dupont C."/>
            <person name="Frickenhaus S."/>
            <person name="Maumus F."/>
            <person name="Mcmullan M."/>
            <person name="Sanges R."/>
            <person name="Schmutz J."/>
            <person name="Toseland A."/>
            <person name="Valas R."/>
            <person name="Veluchamy A."/>
            <person name="Ward B.J."/>
            <person name="Allen A."/>
            <person name="Barry K."/>
            <person name="Falciatore A."/>
            <person name="Ferrante M."/>
            <person name="Fortunato A.E."/>
            <person name="Gloeckner G."/>
            <person name="Gruber A."/>
            <person name="Hipkin R."/>
            <person name="Janech M."/>
            <person name="Kroth P."/>
            <person name="Leese F."/>
            <person name="Lindquist E."/>
            <person name="Lyon B.R."/>
            <person name="Martin J."/>
            <person name="Mayer C."/>
            <person name="Parker M."/>
            <person name="Quesneville H."/>
            <person name="Raymond J."/>
            <person name="Uhlig C."/>
            <person name="Valentin K.U."/>
            <person name="Worden A.Z."/>
            <person name="Armbrust E.V."/>
            <person name="Bowler C."/>
            <person name="Green B."/>
            <person name="Moulton V."/>
            <person name="Van Oosterhout C."/>
            <person name="Grigoriev I."/>
        </authorList>
    </citation>
    <scope>NUCLEOTIDE SEQUENCE [LARGE SCALE GENOMIC DNA]</scope>
    <source>
        <strain evidence="4 5">CCMP1102</strain>
    </source>
</reference>
<dbReference type="Pfam" id="PF03713">
    <property type="entry name" value="DUF305"/>
    <property type="match status" value="1"/>
</dbReference>
<gene>
    <name evidence="4" type="ORF">FRACYDRAFT_182258</name>
</gene>
<dbReference type="AlphaFoldDB" id="A0A1E7FM36"/>
<feature type="compositionally biased region" description="Basic residues" evidence="1">
    <location>
        <begin position="432"/>
        <end position="449"/>
    </location>
</feature>
<evidence type="ECO:0000259" key="3">
    <source>
        <dbReference type="Pfam" id="PF03713"/>
    </source>
</evidence>
<sequence>MKFCSISLLSFVVAITAEPLGLNTQQLPENEFPCLAECIFDVEGNEICTFQVSRAELASELGYYQFAGVDGVDCAGTNPVLGVKKGATYLFTQRRTSNYFHPLGFAHGPDGALDDQPELEPSVCFGQTRDGPDLDCDCKLGLEEDEVGSCPSPMYFRGDTYLGKYSNNAVVAPLSKNEDFGLDVYEPEFVIPLLQWKTAASGLLFGQDRENYFVALNIPTDIESTDDFFYFCHVHQFMTGRVKFVGDDGKALFPKNTKLIPYDYQQPDEYDTSCGTTGISSSRLPNDECPETFVCNRPDANVFPKENKFADCVDSMNCAMIKGMTTKVNMQSSIALFNHQMIPHHQQAVNMCKALDVAGGTDCEDIVEFEDDAKCILKVLCQEIINVQNAQIQTMRGVLAQLDLDETADCIVEIKNDDSDDSSSSSSDSSSKKKSKARKAPKRKKDKRN</sequence>
<protein>
    <recommendedName>
        <fullName evidence="3">DUF305 domain-containing protein</fullName>
    </recommendedName>
</protein>
<dbReference type="OrthoDB" id="734129at2759"/>
<feature type="domain" description="DUF305" evidence="3">
    <location>
        <begin position="337"/>
        <end position="423"/>
    </location>
</feature>
<dbReference type="Proteomes" id="UP000095751">
    <property type="component" value="Unassembled WGS sequence"/>
</dbReference>
<evidence type="ECO:0000256" key="1">
    <source>
        <dbReference type="SAM" id="MobiDB-lite"/>
    </source>
</evidence>
<feature type="signal peptide" evidence="2">
    <location>
        <begin position="1"/>
        <end position="17"/>
    </location>
</feature>
<dbReference type="KEGG" id="fcy:FRACYDRAFT_182258"/>
<evidence type="ECO:0000313" key="5">
    <source>
        <dbReference type="Proteomes" id="UP000095751"/>
    </source>
</evidence>
<dbReference type="InterPro" id="IPR005183">
    <property type="entry name" value="DUF305_CopM-like"/>
</dbReference>
<name>A0A1E7FM36_9STRA</name>
<dbReference type="InParanoid" id="A0A1E7FM36"/>